<keyword evidence="3" id="KW-0378">Hydrolase</keyword>
<dbReference type="AlphaFoldDB" id="A0ABD5VA17"/>
<dbReference type="EMBL" id="JBHSXQ010000006">
    <property type="protein sequence ID" value="MFC6906970.1"/>
    <property type="molecule type" value="Genomic_DNA"/>
</dbReference>
<protein>
    <submittedName>
        <fullName evidence="3">CPBP family intramembrane glutamic endopeptidase</fullName>
        <ecNumber evidence="3">3.4.-.-</ecNumber>
    </submittedName>
</protein>
<dbReference type="EC" id="3.4.-.-" evidence="3"/>
<evidence type="ECO:0000313" key="4">
    <source>
        <dbReference type="Proteomes" id="UP001596312"/>
    </source>
</evidence>
<feature type="transmembrane region" description="Helical" evidence="1">
    <location>
        <begin position="177"/>
        <end position="210"/>
    </location>
</feature>
<dbReference type="RefSeq" id="WP_340605550.1">
    <property type="nucleotide sequence ID" value="NZ_JBBMXV010000006.1"/>
</dbReference>
<proteinExistence type="predicted"/>
<name>A0ABD5VA17_9EURY</name>
<dbReference type="InterPro" id="IPR003675">
    <property type="entry name" value="Rce1/LyrA-like_dom"/>
</dbReference>
<organism evidence="3 4">
    <name type="scientific">Halalkalicoccus tibetensis</name>
    <dbReference type="NCBI Taxonomy" id="175632"/>
    <lineage>
        <taxon>Archaea</taxon>
        <taxon>Methanobacteriati</taxon>
        <taxon>Methanobacteriota</taxon>
        <taxon>Stenosarchaea group</taxon>
        <taxon>Halobacteria</taxon>
        <taxon>Halobacteriales</taxon>
        <taxon>Halococcaceae</taxon>
        <taxon>Halalkalicoccus</taxon>
    </lineage>
</organism>
<keyword evidence="1" id="KW-0812">Transmembrane</keyword>
<gene>
    <name evidence="3" type="ORF">ACFQGH_17405</name>
</gene>
<keyword evidence="4" id="KW-1185">Reference proteome</keyword>
<dbReference type="Pfam" id="PF02517">
    <property type="entry name" value="Rce1-like"/>
    <property type="match status" value="1"/>
</dbReference>
<feature type="transmembrane region" description="Helical" evidence="1">
    <location>
        <begin position="26"/>
        <end position="50"/>
    </location>
</feature>
<feature type="transmembrane region" description="Helical" evidence="1">
    <location>
        <begin position="141"/>
        <end position="157"/>
    </location>
</feature>
<feature type="transmembrane region" description="Helical" evidence="1">
    <location>
        <begin position="62"/>
        <end position="80"/>
    </location>
</feature>
<dbReference type="Proteomes" id="UP001596312">
    <property type="component" value="Unassembled WGS sequence"/>
</dbReference>
<evidence type="ECO:0000256" key="1">
    <source>
        <dbReference type="SAM" id="Phobius"/>
    </source>
</evidence>
<dbReference type="GO" id="GO:0004175">
    <property type="term" value="F:endopeptidase activity"/>
    <property type="evidence" value="ECO:0007669"/>
    <property type="project" value="UniProtKB-ARBA"/>
</dbReference>
<sequence length="244" mass="26181">MQLDLFHTVVDDGTARSDKSLLENRLLLTLGVGVLTLAITFGAIAAYFAMIGEQGTDPPTGLVYGATGVGLLLSIGVLWWRLDAAERAAAFPLRRPCQAELILAVALFPVGIGAFLLGEWVAGLFGFDPVVFYTYDLTDPVTLFGVVFGAIIVAPLAEELIYRGALIGVLRDRGWSVLAAGAGSVAVFAGYHVFALGIAGVFAIFAWAVLPTILRFRFDNLAGAWLLHLLNNVYAYVILSWIMM</sequence>
<accession>A0ABD5VA17</accession>
<evidence type="ECO:0000259" key="2">
    <source>
        <dbReference type="Pfam" id="PF02517"/>
    </source>
</evidence>
<dbReference type="GO" id="GO:0080120">
    <property type="term" value="P:CAAX-box protein maturation"/>
    <property type="evidence" value="ECO:0007669"/>
    <property type="project" value="UniProtKB-ARBA"/>
</dbReference>
<feature type="transmembrane region" description="Helical" evidence="1">
    <location>
        <begin position="222"/>
        <end position="242"/>
    </location>
</feature>
<evidence type="ECO:0000313" key="3">
    <source>
        <dbReference type="EMBL" id="MFC6906970.1"/>
    </source>
</evidence>
<reference evidence="3 4" key="1">
    <citation type="journal article" date="2019" name="Int. J. Syst. Evol. Microbiol.">
        <title>The Global Catalogue of Microorganisms (GCM) 10K type strain sequencing project: providing services to taxonomists for standard genome sequencing and annotation.</title>
        <authorList>
            <consortium name="The Broad Institute Genomics Platform"/>
            <consortium name="The Broad Institute Genome Sequencing Center for Infectious Disease"/>
            <person name="Wu L."/>
            <person name="Ma J."/>
        </authorList>
    </citation>
    <scope>NUCLEOTIDE SEQUENCE [LARGE SCALE GENOMIC DNA]</scope>
    <source>
        <strain evidence="3 4">CGMCC 1.3240</strain>
    </source>
</reference>
<comment type="caution">
    <text evidence="3">The sequence shown here is derived from an EMBL/GenBank/DDBJ whole genome shotgun (WGS) entry which is preliminary data.</text>
</comment>
<feature type="transmembrane region" description="Helical" evidence="1">
    <location>
        <begin position="101"/>
        <end position="121"/>
    </location>
</feature>
<keyword evidence="1" id="KW-0472">Membrane</keyword>
<feature type="domain" description="CAAX prenyl protease 2/Lysostaphin resistance protein A-like" evidence="2">
    <location>
        <begin position="143"/>
        <end position="233"/>
    </location>
</feature>
<keyword evidence="1" id="KW-1133">Transmembrane helix</keyword>